<sequence length="45" mass="5177">MLMFCIVEGFLLVIIGVEERFGEASPSIFLEVKRGMMCLDWMFTS</sequence>
<keyword evidence="2" id="KW-1185">Reference proteome</keyword>
<dbReference type="HOGENOM" id="CLU_3203754_0_0_10"/>
<evidence type="ECO:0000313" key="2">
    <source>
        <dbReference type="Proteomes" id="UP000027442"/>
    </source>
</evidence>
<gene>
    <name evidence="1" type="ORF">HMPREF1991_00724</name>
</gene>
<organism evidence="1 2">
    <name type="scientific">Hoylesella loescheii DSM 19665 = JCM 12249 = ATCC 15930</name>
    <dbReference type="NCBI Taxonomy" id="1122985"/>
    <lineage>
        <taxon>Bacteria</taxon>
        <taxon>Pseudomonadati</taxon>
        <taxon>Bacteroidota</taxon>
        <taxon>Bacteroidia</taxon>
        <taxon>Bacteroidales</taxon>
        <taxon>Prevotellaceae</taxon>
        <taxon>Hoylesella</taxon>
    </lineage>
</organism>
<accession>A0A069QK04</accession>
<reference evidence="1 2" key="1">
    <citation type="submission" date="2013-08" db="EMBL/GenBank/DDBJ databases">
        <authorList>
            <person name="Weinstock G."/>
            <person name="Sodergren E."/>
            <person name="Wylie T."/>
            <person name="Fulton L."/>
            <person name="Fulton R."/>
            <person name="Fronick C."/>
            <person name="O'Laughlin M."/>
            <person name="Godfrey J."/>
            <person name="Miner T."/>
            <person name="Herter B."/>
            <person name="Appelbaum E."/>
            <person name="Cordes M."/>
            <person name="Lek S."/>
            <person name="Wollam A."/>
            <person name="Pepin K.H."/>
            <person name="Palsikar V.B."/>
            <person name="Mitreva M."/>
            <person name="Wilson R.K."/>
        </authorList>
    </citation>
    <scope>NUCLEOTIDE SEQUENCE [LARGE SCALE GENOMIC DNA]</scope>
    <source>
        <strain evidence="1 2">ATCC 15930</strain>
    </source>
</reference>
<dbReference type="AlphaFoldDB" id="A0A069QK04"/>
<evidence type="ECO:0000313" key="1">
    <source>
        <dbReference type="EMBL" id="KDR53168.1"/>
    </source>
</evidence>
<dbReference type="PATRIC" id="fig|1122985.7.peg.750"/>
<dbReference type="EMBL" id="JNGW01000024">
    <property type="protein sequence ID" value="KDR53168.1"/>
    <property type="molecule type" value="Genomic_DNA"/>
</dbReference>
<protein>
    <submittedName>
        <fullName evidence="1">Uncharacterized protein</fullName>
    </submittedName>
</protein>
<comment type="caution">
    <text evidence="1">The sequence shown here is derived from an EMBL/GenBank/DDBJ whole genome shotgun (WGS) entry which is preliminary data.</text>
</comment>
<proteinExistence type="predicted"/>
<dbReference type="Proteomes" id="UP000027442">
    <property type="component" value="Unassembled WGS sequence"/>
</dbReference>
<name>A0A069QK04_HOYLO</name>